<dbReference type="Pfam" id="PF00849">
    <property type="entry name" value="PseudoU_synth_2"/>
    <property type="match status" value="1"/>
</dbReference>
<evidence type="ECO:0000256" key="1">
    <source>
        <dbReference type="ARBA" id="ARBA00010876"/>
    </source>
</evidence>
<dbReference type="GO" id="GO:0008270">
    <property type="term" value="F:zinc ion binding"/>
    <property type="evidence" value="ECO:0007669"/>
    <property type="project" value="UniProtKB-KW"/>
</dbReference>
<keyword evidence="2" id="KW-0863">Zinc-finger</keyword>
<dbReference type="InterPro" id="IPR050188">
    <property type="entry name" value="RluA_PseudoU_synthase"/>
</dbReference>
<dbReference type="OrthoDB" id="421052at2759"/>
<evidence type="ECO:0000313" key="4">
    <source>
        <dbReference type="EMBL" id="CAE7533652.1"/>
    </source>
</evidence>
<dbReference type="GO" id="GO:0003723">
    <property type="term" value="F:RNA binding"/>
    <property type="evidence" value="ECO:0007669"/>
    <property type="project" value="InterPro"/>
</dbReference>
<proteinExistence type="inferred from homology"/>
<dbReference type="EMBL" id="CAJNIZ010031935">
    <property type="protein sequence ID" value="CAE7533652.1"/>
    <property type="molecule type" value="Genomic_DNA"/>
</dbReference>
<dbReference type="Proteomes" id="UP000649617">
    <property type="component" value="Unassembled WGS sequence"/>
</dbReference>
<dbReference type="InterPro" id="IPR020103">
    <property type="entry name" value="PsdUridine_synth_cat_dom_sf"/>
</dbReference>
<dbReference type="PANTHER" id="PTHR21600:SF87">
    <property type="entry name" value="RNA PSEUDOURIDYLATE SYNTHASE DOMAIN-CONTAINING PROTEIN 1"/>
    <property type="match status" value="1"/>
</dbReference>
<dbReference type="GO" id="GO:0009982">
    <property type="term" value="F:pseudouridine synthase activity"/>
    <property type="evidence" value="ECO:0007669"/>
    <property type="project" value="InterPro"/>
</dbReference>
<comment type="similarity">
    <text evidence="1">Belongs to the pseudouridine synthase RluA family.</text>
</comment>
<protein>
    <submittedName>
        <fullName evidence="4">RluD protein</fullName>
    </submittedName>
</protein>
<reference evidence="4" key="1">
    <citation type="submission" date="2021-02" db="EMBL/GenBank/DDBJ databases">
        <authorList>
            <person name="Dougan E. K."/>
            <person name="Rhodes N."/>
            <person name="Thang M."/>
            <person name="Chan C."/>
        </authorList>
    </citation>
    <scope>NUCLEOTIDE SEQUENCE</scope>
</reference>
<dbReference type="PROSITE" id="PS50966">
    <property type="entry name" value="ZF_SWIM"/>
    <property type="match status" value="1"/>
</dbReference>
<keyword evidence="2" id="KW-0479">Metal-binding</keyword>
<dbReference type="Gene3D" id="3.30.2350.10">
    <property type="entry name" value="Pseudouridine synthase"/>
    <property type="match status" value="1"/>
</dbReference>
<gene>
    <name evidence="4" type="primary">rluD</name>
    <name evidence="4" type="ORF">SPIL2461_LOCUS14078</name>
</gene>
<evidence type="ECO:0000256" key="2">
    <source>
        <dbReference type="PROSITE-ProRule" id="PRU00325"/>
    </source>
</evidence>
<organism evidence="4 5">
    <name type="scientific">Symbiodinium pilosum</name>
    <name type="common">Dinoflagellate</name>
    <dbReference type="NCBI Taxonomy" id="2952"/>
    <lineage>
        <taxon>Eukaryota</taxon>
        <taxon>Sar</taxon>
        <taxon>Alveolata</taxon>
        <taxon>Dinophyceae</taxon>
        <taxon>Suessiales</taxon>
        <taxon>Symbiodiniaceae</taxon>
        <taxon>Symbiodinium</taxon>
    </lineage>
</organism>
<sequence>GRLMSWVARNSKGFQVLLLLGALSGLRHLALPVSAFVSERSLGSSQAWKLRYTRVPSRVCVTAIRAETADLENMRKRELIELLTSYHVDAAGLTKPELVRRIRELGTSSETSSPISQAVTPSMSQREVAEIAMDDWQNATTVGFDCKSGRHVGNGVEFDIIGPSGQVEHRVRFSEDWPPVCTCADARAWGSQLRCKHVCMILVKCGVPYAAVADGDWKPGEMEIKSIVNHMKGKWTPIPLQALASSSLQQDDAARDFAEGLLLGCFESVRPRRFLSFAQRTLLLACMCEASLSAAVAAFNVRWASELRRQLAVPPTELTLGLPSTLHPAAATGPHPTRLWELPGVAISDCAVSVTFMAINLQLHKLRPFTEGWCVDQDEAAVVEADPDDEERMNFLSSFVSAWMPARQFAILSDSQYWRGFLHRLDVPTSGLILTATTHEAFYDLRLQLSSGSLARVYQVLCHGWLHGRSHVHAAVHWVSDGRTTSSSISPFGRPSSTGMRLSGLFMMELQALSLFMMRIATGRKHQIRVHAAHIGAAVVCDGRYSALETFLVDRTWCPRNFLHRSHLCFAVANRKVDVEHELPKDLAMALRVCMRQREKTKMQVCQLSAASEHLLCLLVPVDLMPAYRAQPALRQSCGGKHLLGRIFSQICRHVVRLFCSAGSGQDCSDQG</sequence>
<evidence type="ECO:0000259" key="3">
    <source>
        <dbReference type="PROSITE" id="PS50966"/>
    </source>
</evidence>
<dbReference type="AlphaFoldDB" id="A0A812TQG2"/>
<dbReference type="SUPFAM" id="SSF55120">
    <property type="entry name" value="Pseudouridine synthase"/>
    <property type="match status" value="1"/>
</dbReference>
<dbReference type="GO" id="GO:0000455">
    <property type="term" value="P:enzyme-directed rRNA pseudouridine synthesis"/>
    <property type="evidence" value="ECO:0007669"/>
    <property type="project" value="TreeGrafter"/>
</dbReference>
<keyword evidence="5" id="KW-1185">Reference proteome</keyword>
<dbReference type="InterPro" id="IPR006145">
    <property type="entry name" value="PsdUridine_synth_RsuA/RluA"/>
</dbReference>
<dbReference type="CDD" id="cd02869">
    <property type="entry name" value="PseudoU_synth_RluA_like"/>
    <property type="match status" value="1"/>
</dbReference>
<name>A0A812TQG2_SYMPI</name>
<keyword evidence="2" id="KW-0862">Zinc</keyword>
<comment type="caution">
    <text evidence="4">The sequence shown here is derived from an EMBL/GenBank/DDBJ whole genome shotgun (WGS) entry which is preliminary data.</text>
</comment>
<evidence type="ECO:0000313" key="5">
    <source>
        <dbReference type="Proteomes" id="UP000649617"/>
    </source>
</evidence>
<feature type="domain" description="SWIM-type" evidence="3">
    <location>
        <begin position="169"/>
        <end position="206"/>
    </location>
</feature>
<feature type="non-terminal residue" evidence="4">
    <location>
        <position position="672"/>
    </location>
</feature>
<accession>A0A812TQG2</accession>
<dbReference type="InterPro" id="IPR007527">
    <property type="entry name" value="Znf_SWIM"/>
</dbReference>
<dbReference type="PANTHER" id="PTHR21600">
    <property type="entry name" value="MITOCHONDRIAL RNA PSEUDOURIDINE SYNTHASE"/>
    <property type="match status" value="1"/>
</dbReference>